<protein>
    <recommendedName>
        <fullName evidence="2">Cupin type-2 domain-containing protein</fullName>
    </recommendedName>
</protein>
<feature type="domain" description="Cupin type-2" evidence="2">
    <location>
        <begin position="47"/>
        <end position="115"/>
    </location>
</feature>
<dbReference type="RefSeq" id="XP_060279440.1">
    <property type="nucleotide sequence ID" value="XM_060431252.1"/>
</dbReference>
<evidence type="ECO:0000313" key="4">
    <source>
        <dbReference type="Proteomes" id="UP001244011"/>
    </source>
</evidence>
<evidence type="ECO:0000256" key="1">
    <source>
        <dbReference type="SAM" id="MobiDB-lite"/>
    </source>
</evidence>
<keyword evidence="4" id="KW-1185">Reference proteome</keyword>
<gene>
    <name evidence="3" type="ORF">QBC33DRAFT_581195</name>
</gene>
<dbReference type="CDD" id="cd02223">
    <property type="entry name" value="cupin_Bh2720-like"/>
    <property type="match status" value="1"/>
</dbReference>
<dbReference type="PANTHER" id="PTHR43346">
    <property type="entry name" value="LIGAND BINDING DOMAIN PROTEIN, PUTATIVE (AFU_ORTHOLOGUE AFUA_6G14370)-RELATED"/>
    <property type="match status" value="1"/>
</dbReference>
<dbReference type="AlphaFoldDB" id="A0AAJ0FDG8"/>
<evidence type="ECO:0000313" key="3">
    <source>
        <dbReference type="EMBL" id="KAK1763227.1"/>
    </source>
</evidence>
<evidence type="ECO:0000259" key="2">
    <source>
        <dbReference type="Pfam" id="PF07883"/>
    </source>
</evidence>
<dbReference type="Pfam" id="PF07883">
    <property type="entry name" value="Cupin_2"/>
    <property type="match status" value="1"/>
</dbReference>
<dbReference type="InterPro" id="IPR011051">
    <property type="entry name" value="RmlC_Cupin_sf"/>
</dbReference>
<sequence>MGFPKPSAEPPKQGEMQYFPRMTTTIPLKSGEFRRVLHTGLYSQLVLMAVPVRGDIGEEAHPVDHSMTFTSGTGLVQMGEKEQEVRAGDMVVVPAGTKYQLLNIGSTPLTLYTIYAPAEHEPTTVHQSKEDFLKAVEEGRNEPPAWSQRGKEENEKEGIVKTD</sequence>
<dbReference type="SUPFAM" id="SSF51182">
    <property type="entry name" value="RmlC-like cupins"/>
    <property type="match status" value="1"/>
</dbReference>
<reference evidence="3" key="1">
    <citation type="submission" date="2023-06" db="EMBL/GenBank/DDBJ databases">
        <title>Genome-scale phylogeny and comparative genomics of the fungal order Sordariales.</title>
        <authorList>
            <consortium name="Lawrence Berkeley National Laboratory"/>
            <person name="Hensen N."/>
            <person name="Bonometti L."/>
            <person name="Westerberg I."/>
            <person name="Brannstrom I.O."/>
            <person name="Guillou S."/>
            <person name="Cros-Aarteil S."/>
            <person name="Calhoun S."/>
            <person name="Haridas S."/>
            <person name="Kuo A."/>
            <person name="Mondo S."/>
            <person name="Pangilinan J."/>
            <person name="Riley R."/>
            <person name="Labutti K."/>
            <person name="Andreopoulos B."/>
            <person name="Lipzen A."/>
            <person name="Chen C."/>
            <person name="Yanf M."/>
            <person name="Daum C."/>
            <person name="Ng V."/>
            <person name="Clum A."/>
            <person name="Steindorff A."/>
            <person name="Ohm R."/>
            <person name="Martin F."/>
            <person name="Silar P."/>
            <person name="Natvig D."/>
            <person name="Lalanne C."/>
            <person name="Gautier V."/>
            <person name="Ament-Velasquez S.L."/>
            <person name="Kruys A."/>
            <person name="Hutchinson M.I."/>
            <person name="Powell A.J."/>
            <person name="Barry K."/>
            <person name="Miller A.N."/>
            <person name="Grigoriev I.V."/>
            <person name="Debuchy R."/>
            <person name="Gladieux P."/>
            <person name="Thoren M.H."/>
            <person name="Johannesson H."/>
        </authorList>
    </citation>
    <scope>NUCLEOTIDE SEQUENCE</scope>
    <source>
        <strain evidence="3">8032-3</strain>
    </source>
</reference>
<feature type="compositionally biased region" description="Basic and acidic residues" evidence="1">
    <location>
        <begin position="149"/>
        <end position="163"/>
    </location>
</feature>
<dbReference type="InterPro" id="IPR052538">
    <property type="entry name" value="Flavonoid_dioxygenase-like"/>
</dbReference>
<dbReference type="InterPro" id="IPR014710">
    <property type="entry name" value="RmlC-like_jellyroll"/>
</dbReference>
<proteinExistence type="predicted"/>
<comment type="caution">
    <text evidence="3">The sequence shown here is derived from an EMBL/GenBank/DDBJ whole genome shotgun (WGS) entry which is preliminary data.</text>
</comment>
<dbReference type="PANTHER" id="PTHR43346:SF1">
    <property type="entry name" value="QUERCETIN 2,3-DIOXYGENASE-RELATED"/>
    <property type="match status" value="1"/>
</dbReference>
<dbReference type="Gene3D" id="2.60.120.10">
    <property type="entry name" value="Jelly Rolls"/>
    <property type="match status" value="1"/>
</dbReference>
<dbReference type="Proteomes" id="UP001244011">
    <property type="component" value="Unassembled WGS sequence"/>
</dbReference>
<feature type="region of interest" description="Disordered" evidence="1">
    <location>
        <begin position="137"/>
        <end position="163"/>
    </location>
</feature>
<organism evidence="3 4">
    <name type="scientific">Phialemonium atrogriseum</name>
    <dbReference type="NCBI Taxonomy" id="1093897"/>
    <lineage>
        <taxon>Eukaryota</taxon>
        <taxon>Fungi</taxon>
        <taxon>Dikarya</taxon>
        <taxon>Ascomycota</taxon>
        <taxon>Pezizomycotina</taxon>
        <taxon>Sordariomycetes</taxon>
        <taxon>Sordariomycetidae</taxon>
        <taxon>Cephalothecales</taxon>
        <taxon>Cephalothecaceae</taxon>
        <taxon>Phialemonium</taxon>
    </lineage>
</organism>
<name>A0AAJ0FDG8_9PEZI</name>
<dbReference type="EMBL" id="MU839029">
    <property type="protein sequence ID" value="KAK1763227.1"/>
    <property type="molecule type" value="Genomic_DNA"/>
</dbReference>
<dbReference type="GeneID" id="85314439"/>
<dbReference type="InterPro" id="IPR013096">
    <property type="entry name" value="Cupin_2"/>
</dbReference>
<accession>A0AAJ0FDG8</accession>